<dbReference type="GO" id="GO:0015190">
    <property type="term" value="F:L-leucine transmembrane transporter activity"/>
    <property type="evidence" value="ECO:0007669"/>
    <property type="project" value="TreeGrafter"/>
</dbReference>
<dbReference type="AlphaFoldDB" id="A0AA46YL98"/>
<accession>A0AA46YL98</accession>
<comment type="similarity">
    <text evidence="9">Belongs to the binding-protein-dependent transport system permease family. LivHM subfamily.</text>
</comment>
<evidence type="ECO:0000313" key="12">
    <source>
        <dbReference type="EMBL" id="UYM05306.1"/>
    </source>
</evidence>
<feature type="transmembrane region" description="Helical" evidence="10">
    <location>
        <begin position="211"/>
        <end position="230"/>
    </location>
</feature>
<dbReference type="GO" id="GO:0015808">
    <property type="term" value="P:L-alanine transport"/>
    <property type="evidence" value="ECO:0007669"/>
    <property type="project" value="TreeGrafter"/>
</dbReference>
<evidence type="ECO:0000256" key="9">
    <source>
        <dbReference type="ARBA" id="ARBA00037998"/>
    </source>
</evidence>
<keyword evidence="4" id="KW-0997">Cell inner membrane</keyword>
<comment type="subcellular location">
    <subcellularLocation>
        <location evidence="1">Cell membrane</location>
        <topology evidence="1">Multi-pass membrane protein</topology>
    </subcellularLocation>
</comment>
<dbReference type="InterPro" id="IPR001851">
    <property type="entry name" value="ABC_transp_permease"/>
</dbReference>
<feature type="transmembrane region" description="Helical" evidence="10">
    <location>
        <begin position="416"/>
        <end position="435"/>
    </location>
</feature>
<evidence type="ECO:0000256" key="6">
    <source>
        <dbReference type="ARBA" id="ARBA00022970"/>
    </source>
</evidence>
<evidence type="ECO:0000256" key="3">
    <source>
        <dbReference type="ARBA" id="ARBA00022475"/>
    </source>
</evidence>
<dbReference type="GO" id="GO:0015192">
    <property type="term" value="F:L-phenylalanine transmembrane transporter activity"/>
    <property type="evidence" value="ECO:0007669"/>
    <property type="project" value="TreeGrafter"/>
</dbReference>
<gene>
    <name evidence="12" type="ORF">L0C25_22805</name>
</gene>
<organism evidence="12 13">
    <name type="scientific">Solicola gregarius</name>
    <dbReference type="NCBI Taxonomy" id="2908642"/>
    <lineage>
        <taxon>Bacteria</taxon>
        <taxon>Bacillati</taxon>
        <taxon>Actinomycetota</taxon>
        <taxon>Actinomycetes</taxon>
        <taxon>Propionibacteriales</taxon>
        <taxon>Nocardioidaceae</taxon>
        <taxon>Solicola</taxon>
    </lineage>
</organism>
<reference evidence="12" key="1">
    <citation type="submission" date="2022-01" db="EMBL/GenBank/DDBJ databases">
        <title>Nocardioidaceae gen. sp. A5X3R13.</title>
        <authorList>
            <person name="Lopez Marin M.A."/>
            <person name="Uhlik O."/>
        </authorList>
    </citation>
    <scope>NUCLEOTIDE SEQUENCE</scope>
    <source>
        <strain evidence="12">A5X3R13</strain>
    </source>
</reference>
<keyword evidence="6" id="KW-0029">Amino-acid transport</keyword>
<keyword evidence="2" id="KW-0813">Transport</keyword>
<dbReference type="GO" id="GO:0042941">
    <property type="term" value="P:D-alanine transmembrane transport"/>
    <property type="evidence" value="ECO:0007669"/>
    <property type="project" value="TreeGrafter"/>
</dbReference>
<keyword evidence="8 10" id="KW-0472">Membrane</keyword>
<dbReference type="InterPro" id="IPR052157">
    <property type="entry name" value="BCAA_transport_permease"/>
</dbReference>
<dbReference type="KEGG" id="sgrg:L0C25_22805"/>
<dbReference type="Pfam" id="PF02653">
    <property type="entry name" value="BPD_transp_2"/>
    <property type="match status" value="1"/>
</dbReference>
<sequence length="444" mass="47026">MRLRVAAVLALLMGAFLFTWGSAAQAAPGEQAPSASTPFAADKDKDKGPVTVISGVLQNTAEGNEAVPGVTIRVTTSEGDTLETESDESGRYQLKVPATGETKIELVTDTLPEGVQLREGIQNPLTVTLDSGRPSLSTVFAVGPDNRAVESWYDRVPQTIWDGAYFGIVLALGALGLSMVFGTTGLTNFSHGELVTFGAIMTYVFNVAIGWPIWVAGLLAMICAAAFGYLQDTLFWRRLRHRGTGLIAMMIVSIGLQFLLRNAYQYGTGGQTLNYDDYMTPDASHALGVDYTTRDLIIIAIAVVLLLSVTIALQKTRIGRATRAVADNPALAASSGINVDRVITVVWTVGTMLAGACGVMLGFTQSVKFDLGAQVLLVMFAAITVGGLGSVWGAIIGSVVVGILIEMSTLIIPAELKIATALFVLIVVLMVRPQGLLGRKERVG</sequence>
<evidence type="ECO:0000313" key="13">
    <source>
        <dbReference type="Proteomes" id="UP001164390"/>
    </source>
</evidence>
<feature type="transmembrane region" description="Helical" evidence="10">
    <location>
        <begin position="163"/>
        <end position="181"/>
    </location>
</feature>
<protein>
    <submittedName>
        <fullName evidence="12">Branched-chain amino acid ABC transporter permease</fullName>
    </submittedName>
</protein>
<dbReference type="PANTHER" id="PTHR11795">
    <property type="entry name" value="BRANCHED-CHAIN AMINO ACID TRANSPORT SYSTEM PERMEASE PROTEIN LIVH"/>
    <property type="match status" value="1"/>
</dbReference>
<dbReference type="GO" id="GO:1903806">
    <property type="term" value="P:L-isoleucine import across plasma membrane"/>
    <property type="evidence" value="ECO:0007669"/>
    <property type="project" value="TreeGrafter"/>
</dbReference>
<evidence type="ECO:0000256" key="8">
    <source>
        <dbReference type="ARBA" id="ARBA00023136"/>
    </source>
</evidence>
<keyword evidence="7 10" id="KW-1133">Transmembrane helix</keyword>
<dbReference type="PANTHER" id="PTHR11795:SF371">
    <property type="entry name" value="HIGH-AFFINITY BRANCHED-CHAIN AMINO ACID TRANSPORT SYSTEM PERMEASE PROTEIN LIVH"/>
    <property type="match status" value="1"/>
</dbReference>
<name>A0AA46YL98_9ACTN</name>
<feature type="transmembrane region" description="Helical" evidence="10">
    <location>
        <begin position="296"/>
        <end position="313"/>
    </location>
</feature>
<dbReference type="GO" id="GO:0005304">
    <property type="term" value="F:L-valine transmembrane transporter activity"/>
    <property type="evidence" value="ECO:0007669"/>
    <property type="project" value="TreeGrafter"/>
</dbReference>
<proteinExistence type="inferred from homology"/>
<evidence type="ECO:0000256" key="11">
    <source>
        <dbReference type="SAM" id="SignalP"/>
    </source>
</evidence>
<dbReference type="Proteomes" id="UP001164390">
    <property type="component" value="Chromosome"/>
</dbReference>
<evidence type="ECO:0000256" key="2">
    <source>
        <dbReference type="ARBA" id="ARBA00022448"/>
    </source>
</evidence>
<feature type="transmembrane region" description="Helical" evidence="10">
    <location>
        <begin position="342"/>
        <end position="363"/>
    </location>
</feature>
<feature type="transmembrane region" description="Helical" evidence="10">
    <location>
        <begin position="242"/>
        <end position="260"/>
    </location>
</feature>
<keyword evidence="11" id="KW-0732">Signal</keyword>
<keyword evidence="3" id="KW-1003">Cell membrane</keyword>
<evidence type="ECO:0000256" key="5">
    <source>
        <dbReference type="ARBA" id="ARBA00022692"/>
    </source>
</evidence>
<evidence type="ECO:0000256" key="10">
    <source>
        <dbReference type="SAM" id="Phobius"/>
    </source>
</evidence>
<dbReference type="CDD" id="cd06582">
    <property type="entry name" value="TM_PBP1_LivH_like"/>
    <property type="match status" value="1"/>
</dbReference>
<feature type="signal peptide" evidence="11">
    <location>
        <begin position="1"/>
        <end position="26"/>
    </location>
</feature>
<dbReference type="EMBL" id="CP094970">
    <property type="protein sequence ID" value="UYM05306.1"/>
    <property type="molecule type" value="Genomic_DNA"/>
</dbReference>
<dbReference type="GO" id="GO:0015188">
    <property type="term" value="F:L-isoleucine transmembrane transporter activity"/>
    <property type="evidence" value="ECO:0007669"/>
    <property type="project" value="TreeGrafter"/>
</dbReference>
<evidence type="ECO:0000256" key="1">
    <source>
        <dbReference type="ARBA" id="ARBA00004651"/>
    </source>
</evidence>
<evidence type="ECO:0000256" key="4">
    <source>
        <dbReference type="ARBA" id="ARBA00022519"/>
    </source>
</evidence>
<evidence type="ECO:0000256" key="7">
    <source>
        <dbReference type="ARBA" id="ARBA00022989"/>
    </source>
</evidence>
<dbReference type="RefSeq" id="WP_271634115.1">
    <property type="nucleotide sequence ID" value="NZ_CP094970.1"/>
</dbReference>
<feature type="transmembrane region" description="Helical" evidence="10">
    <location>
        <begin position="375"/>
        <end position="404"/>
    </location>
</feature>
<keyword evidence="5 10" id="KW-0812">Transmembrane</keyword>
<keyword evidence="13" id="KW-1185">Reference proteome</keyword>
<feature type="chain" id="PRO_5041261660" evidence="11">
    <location>
        <begin position="27"/>
        <end position="444"/>
    </location>
</feature>
<dbReference type="GO" id="GO:0005886">
    <property type="term" value="C:plasma membrane"/>
    <property type="evidence" value="ECO:0007669"/>
    <property type="project" value="UniProtKB-SubCell"/>
</dbReference>